<gene>
    <name evidence="2" type="ORF">BOTCAL_0244g00030</name>
</gene>
<comment type="caution">
    <text evidence="2">The sequence shown here is derived from an EMBL/GenBank/DDBJ whole genome shotgun (WGS) entry which is preliminary data.</text>
</comment>
<organism evidence="2 3">
    <name type="scientific">Botryotinia calthae</name>
    <dbReference type="NCBI Taxonomy" id="38488"/>
    <lineage>
        <taxon>Eukaryota</taxon>
        <taxon>Fungi</taxon>
        <taxon>Dikarya</taxon>
        <taxon>Ascomycota</taxon>
        <taxon>Pezizomycotina</taxon>
        <taxon>Leotiomycetes</taxon>
        <taxon>Helotiales</taxon>
        <taxon>Sclerotiniaceae</taxon>
        <taxon>Botryotinia</taxon>
    </lineage>
</organism>
<protein>
    <submittedName>
        <fullName evidence="2">Uncharacterized protein</fullName>
    </submittedName>
</protein>
<reference evidence="2 3" key="1">
    <citation type="submission" date="2017-11" db="EMBL/GenBank/DDBJ databases">
        <title>Comparative genomics of Botrytis spp.</title>
        <authorList>
            <person name="Valero-Jimenez C.A."/>
            <person name="Tapia P."/>
            <person name="Veloso J."/>
            <person name="Silva-Moreno E."/>
            <person name="Staats M."/>
            <person name="Valdes J.H."/>
            <person name="Van Kan J.A.L."/>
        </authorList>
    </citation>
    <scope>NUCLEOTIDE SEQUENCE [LARGE SCALE GENOMIC DNA]</scope>
    <source>
        <strain evidence="2 3">MUCL2830</strain>
    </source>
</reference>
<name>A0A4Y8CZ60_9HELO</name>
<evidence type="ECO:0000256" key="1">
    <source>
        <dbReference type="SAM" id="MobiDB-lite"/>
    </source>
</evidence>
<evidence type="ECO:0000313" key="2">
    <source>
        <dbReference type="EMBL" id="TEY53575.1"/>
    </source>
</evidence>
<evidence type="ECO:0000313" key="3">
    <source>
        <dbReference type="Proteomes" id="UP000297299"/>
    </source>
</evidence>
<dbReference type="OrthoDB" id="5403091at2759"/>
<sequence>MWYMRKALDITDKIRILLAALLSSLIIQRKRNNQTIGENALDLELIHITEALAQRAGVTYTGLSVKRWLFCKGSLDALTQDLDENTCFWAKDTVEYTSELDSMQCRGITEENKAGGENAENAEKSKPSKDNGISRGNSEDVNEVFDDKHCEKSLFLRSASLHLEKKIQFVMNDVSMKSPLTKKTN</sequence>
<dbReference type="Proteomes" id="UP000297299">
    <property type="component" value="Unassembled WGS sequence"/>
</dbReference>
<proteinExistence type="predicted"/>
<feature type="region of interest" description="Disordered" evidence="1">
    <location>
        <begin position="111"/>
        <end position="140"/>
    </location>
</feature>
<accession>A0A4Y8CZ60</accession>
<dbReference type="EMBL" id="PHWZ01000244">
    <property type="protein sequence ID" value="TEY53575.1"/>
    <property type="molecule type" value="Genomic_DNA"/>
</dbReference>
<dbReference type="AlphaFoldDB" id="A0A4Y8CZ60"/>
<keyword evidence="3" id="KW-1185">Reference proteome</keyword>